<dbReference type="AlphaFoldDB" id="A0AAV9V2X8"/>
<dbReference type="Proteomes" id="UP001373714">
    <property type="component" value="Unassembled WGS sequence"/>
</dbReference>
<reference evidence="1 2" key="1">
    <citation type="submission" date="2019-10" db="EMBL/GenBank/DDBJ databases">
        <authorList>
            <person name="Palmer J.M."/>
        </authorList>
    </citation>
    <scope>NUCLEOTIDE SEQUENCE [LARGE SCALE GENOMIC DNA]</scope>
    <source>
        <strain evidence="1 2">TWF730</strain>
    </source>
</reference>
<gene>
    <name evidence="1" type="ORF">TWF730_008633</name>
</gene>
<evidence type="ECO:0000313" key="2">
    <source>
        <dbReference type="Proteomes" id="UP001373714"/>
    </source>
</evidence>
<dbReference type="EMBL" id="JAVHNS010000005">
    <property type="protein sequence ID" value="KAK6354221.1"/>
    <property type="molecule type" value="Genomic_DNA"/>
</dbReference>
<name>A0AAV9V2X8_9PEZI</name>
<accession>A0AAV9V2X8</accession>
<comment type="caution">
    <text evidence="1">The sequence shown here is derived from an EMBL/GenBank/DDBJ whole genome shotgun (WGS) entry which is preliminary data.</text>
</comment>
<sequence>MSNLVRMLDNCSRKFKSDERITDRYCDTVHEAEKACYLFFMDHDSQNERRITSRAWIRLQYFNKMLDHARGLALGPDASNRAKISRRDNSILKRSEESRGLVFVASESEIVILQDIYQQPAVKGQIRRLNTDLSALNHLIRFRIGYLERELDTVRRLGRALGSLQALLNTRGLGRCGCEPSEWLEWDDDTWTRLRLSADH</sequence>
<keyword evidence="2" id="KW-1185">Reference proteome</keyword>
<organism evidence="1 2">
    <name type="scientific">Orbilia blumenaviensis</name>
    <dbReference type="NCBI Taxonomy" id="1796055"/>
    <lineage>
        <taxon>Eukaryota</taxon>
        <taxon>Fungi</taxon>
        <taxon>Dikarya</taxon>
        <taxon>Ascomycota</taxon>
        <taxon>Pezizomycotina</taxon>
        <taxon>Orbiliomycetes</taxon>
        <taxon>Orbiliales</taxon>
        <taxon>Orbiliaceae</taxon>
        <taxon>Orbilia</taxon>
    </lineage>
</organism>
<proteinExistence type="predicted"/>
<protein>
    <submittedName>
        <fullName evidence="1">Uncharacterized protein</fullName>
    </submittedName>
</protein>
<evidence type="ECO:0000313" key="1">
    <source>
        <dbReference type="EMBL" id="KAK6354221.1"/>
    </source>
</evidence>